<comment type="caution">
    <text evidence="2">The sequence shown here is derived from an EMBL/GenBank/DDBJ whole genome shotgun (WGS) entry which is preliminary data.</text>
</comment>
<evidence type="ECO:0000259" key="1">
    <source>
        <dbReference type="SMART" id="SM00670"/>
    </source>
</evidence>
<dbReference type="SMART" id="SM00670">
    <property type="entry name" value="PINc"/>
    <property type="match status" value="1"/>
</dbReference>
<dbReference type="InterPro" id="IPR002850">
    <property type="entry name" value="PIN_toxin-like"/>
</dbReference>
<dbReference type="PANTHER" id="PTHR34610:SF3">
    <property type="entry name" value="SSL7007 PROTEIN"/>
    <property type="match status" value="1"/>
</dbReference>
<dbReference type="Pfam" id="PF13470">
    <property type="entry name" value="PIN_3"/>
    <property type="match status" value="1"/>
</dbReference>
<dbReference type="InterPro" id="IPR029060">
    <property type="entry name" value="PIN-like_dom_sf"/>
</dbReference>
<reference evidence="3" key="1">
    <citation type="submission" date="2019-02" db="EMBL/GenBank/DDBJ databases">
        <title>Draft genome sequence of Dolichospermum planctonicum NIES-80.</title>
        <authorList>
            <person name="Yamaguchi H."/>
            <person name="Suzuki S."/>
            <person name="Kawachi M."/>
        </authorList>
    </citation>
    <scope>NUCLEOTIDE SEQUENCE [LARGE SCALE GENOMIC DNA]</scope>
    <source>
        <strain evidence="3">NIES-80</strain>
    </source>
</reference>
<evidence type="ECO:0000313" key="2">
    <source>
        <dbReference type="EMBL" id="GCL40706.1"/>
    </source>
</evidence>
<dbReference type="SUPFAM" id="SSF88723">
    <property type="entry name" value="PIN domain-like"/>
    <property type="match status" value="1"/>
</dbReference>
<dbReference type="NCBIfam" id="TIGR00305">
    <property type="entry name" value="putative toxin-antitoxin system toxin component, PIN family"/>
    <property type="match status" value="1"/>
</dbReference>
<dbReference type="AlphaFoldDB" id="A0A480A9T0"/>
<dbReference type="InterPro" id="IPR002716">
    <property type="entry name" value="PIN_dom"/>
</dbReference>
<gene>
    <name evidence="2" type="ORF">NIES80_03950</name>
</gene>
<dbReference type="Gene3D" id="3.40.50.1010">
    <property type="entry name" value="5'-nuclease"/>
    <property type="match status" value="1"/>
</dbReference>
<evidence type="ECO:0000313" key="3">
    <source>
        <dbReference type="Proteomes" id="UP000299367"/>
    </source>
</evidence>
<dbReference type="RefSeq" id="WP_028083176.1">
    <property type="nucleotide sequence ID" value="NZ_BJCF01000002.1"/>
</dbReference>
<sequence length="134" mass="15388">MRVIIDTNILISAALKNRVPEQVVLFVACNLEYTWLVSEEILEEYQSVLNREKLNINLDKRNLFLKCVKDVTTLIRTDNTIEFKRDRKDAKFLSCAIAAKADLLITGDKDFSEAQTLIETKIISVSQFKEAYLS</sequence>
<dbReference type="OrthoDB" id="9802272at2"/>
<name>A0A480A9T0_9CYAN</name>
<dbReference type="EMBL" id="BJCF01000002">
    <property type="protein sequence ID" value="GCL40706.1"/>
    <property type="molecule type" value="Genomic_DNA"/>
</dbReference>
<accession>A0A480A9T0</accession>
<proteinExistence type="predicted"/>
<feature type="domain" description="PIN" evidence="1">
    <location>
        <begin position="1"/>
        <end position="113"/>
    </location>
</feature>
<organism evidence="2 3">
    <name type="scientific">Dolichospermum planctonicum</name>
    <dbReference type="NCBI Taxonomy" id="136072"/>
    <lineage>
        <taxon>Bacteria</taxon>
        <taxon>Bacillati</taxon>
        <taxon>Cyanobacteriota</taxon>
        <taxon>Cyanophyceae</taxon>
        <taxon>Nostocales</taxon>
        <taxon>Aphanizomenonaceae</taxon>
        <taxon>Dolichospermum</taxon>
    </lineage>
</organism>
<protein>
    <submittedName>
        <fullName evidence="2">Nucleotide binding protein, PINc</fullName>
    </submittedName>
</protein>
<dbReference type="PANTHER" id="PTHR34610">
    <property type="entry name" value="SSL7007 PROTEIN"/>
    <property type="match status" value="1"/>
</dbReference>
<dbReference type="Proteomes" id="UP000299367">
    <property type="component" value="Unassembled WGS sequence"/>
</dbReference>